<dbReference type="Gene3D" id="1.10.760.10">
    <property type="entry name" value="Cytochrome c-like domain"/>
    <property type="match status" value="3"/>
</dbReference>
<keyword evidence="2 4" id="KW-0479">Metal-binding</keyword>
<evidence type="ECO:0000313" key="7">
    <source>
        <dbReference type="EMBL" id="WDE03187.1"/>
    </source>
</evidence>
<dbReference type="Proteomes" id="UP000032352">
    <property type="component" value="Chromosome"/>
</dbReference>
<evidence type="ECO:0000256" key="2">
    <source>
        <dbReference type="ARBA" id="ARBA00022723"/>
    </source>
</evidence>
<gene>
    <name evidence="7" type="ORF">SG34_017415</name>
</gene>
<dbReference type="PANTHER" id="PTHR33751">
    <property type="entry name" value="CBB3-TYPE CYTOCHROME C OXIDASE SUBUNIT FIXP"/>
    <property type="match status" value="1"/>
</dbReference>
<dbReference type="KEGG" id="tvd:SG34_017415"/>
<dbReference type="GO" id="GO:0009055">
    <property type="term" value="F:electron transfer activity"/>
    <property type="evidence" value="ECO:0007669"/>
    <property type="project" value="InterPro"/>
</dbReference>
<sequence length="459" mass="50984">MLKTIQSWQWLILSIAITILVSILISAFLAFARQPASTPVMRGYYLAQEMGCFACHGPGGVQGAANFGAIWGETPPFKAGGAIMSFIQSDQDIREWILYGLPRRLWKDGIQPDVKVYRASEYGKEWVHEQGVGGIVKMPAYEGLFSDEELEDLLAFVKLMTESKKPISPLELKGRELSANLGCMGCHGPDGRGGISNPGSFKGYIPPWDGDDFAELVRNEDELKQWILEGKIDRLEKNPLATYFTHGQTIQMPAFENALKEGDLEAIIAYIYWLRDNPISDHSMSDLGPWITSTAPDFPDITERGKWLYERSGCVSCHGPAGIGGVENKNASGGYVPALEDLAENMELFEPEEAEMVLSILNRGISLDDEDLEVPLEHFDGILGQYKSIRKLILTGARPGSKGEPPAMVMPAWRHRLYTDNSPPSQADINAIIAYLISLYEFEDIDEEEMVVAVEEDEE</sequence>
<dbReference type="EMBL" id="CP059733">
    <property type="protein sequence ID" value="WDE03187.1"/>
    <property type="molecule type" value="Genomic_DNA"/>
</dbReference>
<keyword evidence="8" id="KW-1185">Reference proteome</keyword>
<feature type="domain" description="Cytochrome c" evidence="6">
    <location>
        <begin position="300"/>
        <end position="440"/>
    </location>
</feature>
<reference evidence="7 8" key="2">
    <citation type="journal article" date="2022" name="Mar. Drugs">
        <title>Bioassay-Guided Fractionation Leads to the Detection of Cholic Acid Generated by the Rare Thalassomonas sp.</title>
        <authorList>
            <person name="Pheiffer F."/>
            <person name="Schneider Y.K."/>
            <person name="Hansen E.H."/>
            <person name="Andersen J.H."/>
            <person name="Isaksson J."/>
            <person name="Busche T."/>
            <person name="R C."/>
            <person name="Kalinowski J."/>
            <person name="Zyl L.V."/>
            <person name="Trindade M."/>
        </authorList>
    </citation>
    <scope>NUCLEOTIDE SEQUENCE [LARGE SCALE GENOMIC DNA]</scope>
    <source>
        <strain evidence="7 8">XOM25</strain>
    </source>
</reference>
<dbReference type="PANTHER" id="PTHR33751:SF1">
    <property type="entry name" value="CBB3-TYPE CYTOCHROME C OXIDASE SUBUNIT FIXP"/>
    <property type="match status" value="1"/>
</dbReference>
<evidence type="ECO:0000259" key="6">
    <source>
        <dbReference type="PROSITE" id="PS51007"/>
    </source>
</evidence>
<dbReference type="GO" id="GO:0046872">
    <property type="term" value="F:metal ion binding"/>
    <property type="evidence" value="ECO:0007669"/>
    <property type="project" value="UniProtKB-KW"/>
</dbReference>
<dbReference type="RefSeq" id="WP_044837816.1">
    <property type="nucleotide sequence ID" value="NZ_CP059733.1"/>
</dbReference>
<feature type="domain" description="Cytochrome c" evidence="6">
    <location>
        <begin position="38"/>
        <end position="161"/>
    </location>
</feature>
<dbReference type="InterPro" id="IPR009056">
    <property type="entry name" value="Cyt_c-like_dom"/>
</dbReference>
<dbReference type="AlphaFoldDB" id="A0AAE9YZ13"/>
<protein>
    <submittedName>
        <fullName evidence="7">C-type cytochrome</fullName>
    </submittedName>
</protein>
<dbReference type="InterPro" id="IPR050597">
    <property type="entry name" value="Cytochrome_c_Oxidase_Subunit"/>
</dbReference>
<keyword evidence="1 4" id="KW-0349">Heme</keyword>
<evidence type="ECO:0000256" key="3">
    <source>
        <dbReference type="ARBA" id="ARBA00023004"/>
    </source>
</evidence>
<keyword evidence="5" id="KW-1133">Transmembrane helix</keyword>
<evidence type="ECO:0000313" key="8">
    <source>
        <dbReference type="Proteomes" id="UP000032352"/>
    </source>
</evidence>
<dbReference type="Pfam" id="PF13442">
    <property type="entry name" value="Cytochrome_CBB3"/>
    <property type="match status" value="1"/>
</dbReference>
<keyword evidence="3 4" id="KW-0408">Iron</keyword>
<evidence type="ECO:0000256" key="5">
    <source>
        <dbReference type="SAM" id="Phobius"/>
    </source>
</evidence>
<accession>A0AAE9YZ13</accession>
<keyword evidence="5" id="KW-0472">Membrane</keyword>
<name>A0AAE9YZ13_9GAMM</name>
<feature type="domain" description="Cytochrome c" evidence="6">
    <location>
        <begin position="169"/>
        <end position="275"/>
    </location>
</feature>
<dbReference type="InterPro" id="IPR036909">
    <property type="entry name" value="Cyt_c-like_dom_sf"/>
</dbReference>
<proteinExistence type="predicted"/>
<keyword evidence="5" id="KW-0812">Transmembrane</keyword>
<reference evidence="7 8" key="1">
    <citation type="journal article" date="2015" name="Genome Announc.">
        <title>Draft Genome Sequences of Marine Isolates of Thalassomonas viridans and Thalassomonas actiniarum.</title>
        <authorList>
            <person name="Olonade I."/>
            <person name="van Zyl L.J."/>
            <person name="Trindade M."/>
        </authorList>
    </citation>
    <scope>NUCLEOTIDE SEQUENCE [LARGE SCALE GENOMIC DNA]</scope>
    <source>
        <strain evidence="7 8">XOM25</strain>
    </source>
</reference>
<feature type="transmembrane region" description="Helical" evidence="5">
    <location>
        <begin position="12"/>
        <end position="32"/>
    </location>
</feature>
<organism evidence="7 8">
    <name type="scientific">Thalassomonas viridans</name>
    <dbReference type="NCBI Taxonomy" id="137584"/>
    <lineage>
        <taxon>Bacteria</taxon>
        <taxon>Pseudomonadati</taxon>
        <taxon>Pseudomonadota</taxon>
        <taxon>Gammaproteobacteria</taxon>
        <taxon>Alteromonadales</taxon>
        <taxon>Colwelliaceae</taxon>
        <taxon>Thalassomonas</taxon>
    </lineage>
</organism>
<dbReference type="GO" id="GO:0020037">
    <property type="term" value="F:heme binding"/>
    <property type="evidence" value="ECO:0007669"/>
    <property type="project" value="InterPro"/>
</dbReference>
<evidence type="ECO:0000256" key="4">
    <source>
        <dbReference type="PROSITE-ProRule" id="PRU00433"/>
    </source>
</evidence>
<evidence type="ECO:0000256" key="1">
    <source>
        <dbReference type="ARBA" id="ARBA00022617"/>
    </source>
</evidence>
<dbReference type="SUPFAM" id="SSF46626">
    <property type="entry name" value="Cytochrome c"/>
    <property type="match status" value="3"/>
</dbReference>
<dbReference type="PROSITE" id="PS51007">
    <property type="entry name" value="CYTC"/>
    <property type="match status" value="3"/>
</dbReference>